<evidence type="ECO:0000256" key="2">
    <source>
        <dbReference type="ARBA" id="ARBA00022475"/>
    </source>
</evidence>
<dbReference type="AlphaFoldDB" id="A0AAD4PPZ2"/>
<keyword evidence="7" id="KW-0325">Glycoprotein</keyword>
<dbReference type="GO" id="GO:0005886">
    <property type="term" value="C:plasma membrane"/>
    <property type="evidence" value="ECO:0007669"/>
    <property type="project" value="UniProtKB-SubCell"/>
</dbReference>
<dbReference type="PANTHER" id="PTHR42643">
    <property type="entry name" value="IONOTROPIC RECEPTOR 20A-RELATED"/>
    <property type="match status" value="1"/>
</dbReference>
<feature type="chain" id="PRO_5041913325" description="Ionotropic glutamate receptor C-terminal domain-containing protein" evidence="9">
    <location>
        <begin position="18"/>
        <end position="590"/>
    </location>
</feature>
<protein>
    <recommendedName>
        <fullName evidence="12">Ionotropic glutamate receptor C-terminal domain-containing protein</fullName>
    </recommendedName>
</protein>
<organism evidence="10 11">
    <name type="scientific">Drosophila rubida</name>
    <dbReference type="NCBI Taxonomy" id="30044"/>
    <lineage>
        <taxon>Eukaryota</taxon>
        <taxon>Metazoa</taxon>
        <taxon>Ecdysozoa</taxon>
        <taxon>Arthropoda</taxon>
        <taxon>Hexapoda</taxon>
        <taxon>Insecta</taxon>
        <taxon>Pterygota</taxon>
        <taxon>Neoptera</taxon>
        <taxon>Endopterygota</taxon>
        <taxon>Diptera</taxon>
        <taxon>Brachycera</taxon>
        <taxon>Muscomorpha</taxon>
        <taxon>Ephydroidea</taxon>
        <taxon>Drosophilidae</taxon>
        <taxon>Drosophila</taxon>
    </lineage>
</organism>
<evidence type="ECO:0000313" key="10">
    <source>
        <dbReference type="EMBL" id="KAH8381714.1"/>
    </source>
</evidence>
<dbReference type="PANTHER" id="PTHR42643:SF41">
    <property type="entry name" value="IONOTROPIC RECEPTOR 20A-RELATED"/>
    <property type="match status" value="1"/>
</dbReference>
<accession>A0AAD4PPZ2</accession>
<evidence type="ECO:0000313" key="11">
    <source>
        <dbReference type="Proteomes" id="UP001200034"/>
    </source>
</evidence>
<gene>
    <name evidence="10" type="ORF">KR093_011133</name>
</gene>
<feature type="non-terminal residue" evidence="10">
    <location>
        <position position="590"/>
    </location>
</feature>
<evidence type="ECO:0000256" key="6">
    <source>
        <dbReference type="ARBA" id="ARBA00023170"/>
    </source>
</evidence>
<comment type="subcellular location">
    <subcellularLocation>
        <location evidence="1">Cell membrane</location>
        <topology evidence="1">Multi-pass membrane protein</topology>
    </subcellularLocation>
</comment>
<keyword evidence="9" id="KW-0732">Signal</keyword>
<evidence type="ECO:0000256" key="5">
    <source>
        <dbReference type="ARBA" id="ARBA00023136"/>
    </source>
</evidence>
<feature type="transmembrane region" description="Helical" evidence="8">
    <location>
        <begin position="313"/>
        <end position="335"/>
    </location>
</feature>
<keyword evidence="6" id="KW-0675">Receptor</keyword>
<reference evidence="10" key="1">
    <citation type="journal article" date="2021" name="Mol. Ecol. Resour.">
        <title>Phylogenomic analyses of the genus Drosophila reveals genomic signals of climate adaptation.</title>
        <authorList>
            <person name="Li F."/>
            <person name="Rane R.V."/>
            <person name="Luria V."/>
            <person name="Xiong Z."/>
            <person name="Chen J."/>
            <person name="Li Z."/>
            <person name="Catullo R.A."/>
            <person name="Griffin P.C."/>
            <person name="Schiffer M."/>
            <person name="Pearce S."/>
            <person name="Lee S.F."/>
            <person name="McElroy K."/>
            <person name="Stocker A."/>
            <person name="Shirriffs J."/>
            <person name="Cockerell F."/>
            <person name="Coppin C."/>
            <person name="Sgro C.M."/>
            <person name="Karger A."/>
            <person name="Cain J.W."/>
            <person name="Weber J.A."/>
            <person name="Santpere G."/>
            <person name="Kirschner M.W."/>
            <person name="Hoffmann A.A."/>
            <person name="Oakeshott J.G."/>
            <person name="Zhang G."/>
        </authorList>
    </citation>
    <scope>NUCLEOTIDE SEQUENCE</scope>
    <source>
        <strain evidence="10">BGI-SZ-2011g</strain>
    </source>
</reference>
<evidence type="ECO:0000256" key="4">
    <source>
        <dbReference type="ARBA" id="ARBA00022989"/>
    </source>
</evidence>
<dbReference type="EMBL" id="JAJJHW010000824">
    <property type="protein sequence ID" value="KAH8381714.1"/>
    <property type="molecule type" value="Genomic_DNA"/>
</dbReference>
<feature type="signal peptide" evidence="9">
    <location>
        <begin position="1"/>
        <end position="17"/>
    </location>
</feature>
<feature type="transmembrane region" description="Helical" evidence="8">
    <location>
        <begin position="347"/>
        <end position="367"/>
    </location>
</feature>
<dbReference type="InterPro" id="IPR052192">
    <property type="entry name" value="Insect_Ionotropic_Sensory_Rcpt"/>
</dbReference>
<keyword evidence="11" id="KW-1185">Reference proteome</keyword>
<keyword evidence="3 8" id="KW-0812">Transmembrane</keyword>
<evidence type="ECO:0008006" key="12">
    <source>
        <dbReference type="Google" id="ProtNLM"/>
    </source>
</evidence>
<name>A0AAD4PPZ2_9MUSC</name>
<dbReference type="Proteomes" id="UP001200034">
    <property type="component" value="Unassembled WGS sequence"/>
</dbReference>
<keyword evidence="2" id="KW-1003">Cell membrane</keyword>
<dbReference type="SUPFAM" id="SSF53850">
    <property type="entry name" value="Periplasmic binding protein-like II"/>
    <property type="match status" value="1"/>
</dbReference>
<comment type="caution">
    <text evidence="10">The sequence shown here is derived from an EMBL/GenBank/DDBJ whole genome shotgun (WGS) entry which is preliminary data.</text>
</comment>
<evidence type="ECO:0000256" key="8">
    <source>
        <dbReference type="SAM" id="Phobius"/>
    </source>
</evidence>
<keyword evidence="4 8" id="KW-1133">Transmembrane helix</keyword>
<evidence type="ECO:0000256" key="9">
    <source>
        <dbReference type="SAM" id="SignalP"/>
    </source>
</evidence>
<proteinExistence type="predicted"/>
<keyword evidence="5 8" id="KW-0472">Membrane</keyword>
<evidence type="ECO:0000256" key="7">
    <source>
        <dbReference type="ARBA" id="ARBA00023180"/>
    </source>
</evidence>
<evidence type="ECO:0000256" key="1">
    <source>
        <dbReference type="ARBA" id="ARBA00004651"/>
    </source>
</evidence>
<feature type="non-terminal residue" evidence="10">
    <location>
        <position position="1"/>
    </location>
</feature>
<evidence type="ECO:0000256" key="3">
    <source>
        <dbReference type="ARBA" id="ARBA00022692"/>
    </source>
</evidence>
<sequence length="590" mass="68329">LLQFLLMLPVPMQFYSALLYPEPAPTNAIKHIIKKVMQERPASTLLLLNSRHNDKCAWEDLLDLYIPIIHLDDLGVFQLKDSFSSNIIAVAAMSELADVKLLPVLAKVLHRIRDVRVIIWLQNIQTDLDAFLDMIGHHANKANYLNLLVINSNAHNDNGSIASYRLHPFPSPKLLRITDIGKDRIFPIFWRNYHNKTAVVVPSLYPPSSYLHTDKKTGKNYLNGFMDTLIMEFAKKFNISLQMQRSLQRTDYVHDRDIVAMTLSGEIDLSMHGRFWRPDLEASIAVGNSNLFVVVPCGDIMGLDNIYHSLKSYFLIVLCVYLMFSVIETLLAAATCRIFGRRYRFRWASLFVNMNSFSWVLGLPINVSRNRRSTSLHQIIMVMSIFSLIITCYFNANLSTLFTNRPPDHHITNFDELLASKLPIVFDNAFHQVDSVDLKQKEFNLHEEKALFVSTHERLQLIFSQNSSYAYQISSKLWDCFDKYQKYYKRKTLCKHKELTIYEDTSLHVLLKNNSIYRKALNDYIGWSHDFGLLQHWIEKSIETLMDFSKRGKLSWHPTPLSIVDLQWVWKLIGIGYSLAILVFIAELCI</sequence>
<feature type="transmembrane region" description="Helical" evidence="8">
    <location>
        <begin position="379"/>
        <end position="396"/>
    </location>
</feature>